<gene>
    <name evidence="1" type="ORF">NDU88_001057</name>
</gene>
<reference evidence="1" key="1">
    <citation type="journal article" date="2022" name="bioRxiv">
        <title>Sequencing and chromosome-scale assembly of the giantPleurodeles waltlgenome.</title>
        <authorList>
            <person name="Brown T."/>
            <person name="Elewa A."/>
            <person name="Iarovenko S."/>
            <person name="Subramanian E."/>
            <person name="Araus A.J."/>
            <person name="Petzold A."/>
            <person name="Susuki M."/>
            <person name="Suzuki K.-i.T."/>
            <person name="Hayashi T."/>
            <person name="Toyoda A."/>
            <person name="Oliveira C."/>
            <person name="Osipova E."/>
            <person name="Leigh N.D."/>
            <person name="Simon A."/>
            <person name="Yun M.H."/>
        </authorList>
    </citation>
    <scope>NUCLEOTIDE SEQUENCE</scope>
    <source>
        <strain evidence="1">20211129_DDA</strain>
        <tissue evidence="1">Liver</tissue>
    </source>
</reference>
<organism evidence="1 2">
    <name type="scientific">Pleurodeles waltl</name>
    <name type="common">Iberian ribbed newt</name>
    <dbReference type="NCBI Taxonomy" id="8319"/>
    <lineage>
        <taxon>Eukaryota</taxon>
        <taxon>Metazoa</taxon>
        <taxon>Chordata</taxon>
        <taxon>Craniata</taxon>
        <taxon>Vertebrata</taxon>
        <taxon>Euteleostomi</taxon>
        <taxon>Amphibia</taxon>
        <taxon>Batrachia</taxon>
        <taxon>Caudata</taxon>
        <taxon>Salamandroidea</taxon>
        <taxon>Salamandridae</taxon>
        <taxon>Pleurodelinae</taxon>
        <taxon>Pleurodeles</taxon>
    </lineage>
</organism>
<keyword evidence="2" id="KW-1185">Reference proteome</keyword>
<protein>
    <submittedName>
        <fullName evidence="1">Uncharacterized protein</fullName>
    </submittedName>
</protein>
<dbReference type="Proteomes" id="UP001066276">
    <property type="component" value="Chromosome 5"/>
</dbReference>
<comment type="caution">
    <text evidence="1">The sequence shown here is derived from an EMBL/GenBank/DDBJ whole genome shotgun (WGS) entry which is preliminary data.</text>
</comment>
<dbReference type="AlphaFoldDB" id="A0AAV7RBV4"/>
<name>A0AAV7RBV4_PLEWA</name>
<dbReference type="EMBL" id="JANPWB010000009">
    <property type="protein sequence ID" value="KAJ1148220.1"/>
    <property type="molecule type" value="Genomic_DNA"/>
</dbReference>
<evidence type="ECO:0000313" key="1">
    <source>
        <dbReference type="EMBL" id="KAJ1148220.1"/>
    </source>
</evidence>
<evidence type="ECO:0000313" key="2">
    <source>
        <dbReference type="Proteomes" id="UP001066276"/>
    </source>
</evidence>
<proteinExistence type="predicted"/>
<sequence length="74" mass="7849">MLSTLKPPYVRRGHPQICLTVFPGASVQSVLVELHGRAQRGSEGDLHVLSALWCEAPHEAVPGRAPGPSEAPVS</sequence>
<accession>A0AAV7RBV4</accession>